<dbReference type="InterPro" id="IPR006076">
    <property type="entry name" value="FAD-dep_OxRdtase"/>
</dbReference>
<dbReference type="eggNOG" id="COG0665">
    <property type="taxonomic scope" value="Bacteria"/>
</dbReference>
<proteinExistence type="predicted"/>
<evidence type="ECO:0000256" key="3">
    <source>
        <dbReference type="ARBA" id="ARBA00022827"/>
    </source>
</evidence>
<dbReference type="PANTHER" id="PTHR10961">
    <property type="entry name" value="PEROXISOMAL SARCOSINE OXIDASE"/>
    <property type="match status" value="1"/>
</dbReference>
<evidence type="ECO:0000256" key="1">
    <source>
        <dbReference type="ARBA" id="ARBA00001974"/>
    </source>
</evidence>
<dbReference type="STRING" id="1032480.MLP_06580"/>
<reference evidence="6 7" key="1">
    <citation type="submission" date="2011-05" db="EMBL/GenBank/DDBJ databases">
        <title>Whole genome sequence of Microlunatus phosphovorus NM-1.</title>
        <authorList>
            <person name="Hosoyama A."/>
            <person name="Sasaki K."/>
            <person name="Harada T."/>
            <person name="Igarashi R."/>
            <person name="Kawakoshi A."/>
            <person name="Sasagawa M."/>
            <person name="Fukada J."/>
            <person name="Nakamura S."/>
            <person name="Katano Y."/>
            <person name="Hanada S."/>
            <person name="Kamagata Y."/>
            <person name="Nakamura N."/>
            <person name="Yamazaki S."/>
            <person name="Fujita N."/>
        </authorList>
    </citation>
    <scope>NUCLEOTIDE SEQUENCE [LARGE SCALE GENOMIC DNA]</scope>
    <source>
        <strain evidence="7">ATCC 700054 / DSM 10555 / JCM 9379 / NBRC 101784 / NCIMB 13414 / VKM Ac-1990 / NM-1</strain>
    </source>
</reference>
<keyword evidence="7" id="KW-1185">Reference proteome</keyword>
<dbReference type="SUPFAM" id="SSF54373">
    <property type="entry name" value="FAD-linked reductases, C-terminal domain"/>
    <property type="match status" value="1"/>
</dbReference>
<evidence type="ECO:0000256" key="2">
    <source>
        <dbReference type="ARBA" id="ARBA00022630"/>
    </source>
</evidence>
<sequence>MTLDSQYVVIGAGLAGAATAWQLAKAGHEVTLVERTRPAAADGSSHGSARIFRYPYADLLYTELVVRARAGFDELEAGSGRQLITPTGELDFGSVRNPRALAAVLEVAGVDHELISAEVAQQRFPQLAIDTEALWHPGAGVIDAETTVNVMVEAAVAAGARVLTSWPVDGVTATTSGYTVLAADGRSLDPERVVVAAGGWLPTLLDRLPLHDGFRASLPPLEISQENAFHFPYADPDQAWPTLIYEDPEILTYALPGGRDAQFRGMKLAEFNAGRKMASAVDQDGTIDPAARDRAVAYVKRHLPGLVPEPYAETTCLFTNTPTEAFVIDSVDGITIVSACSGHGAKFAPVTGELAAAAATGDLAAVPAVFRPATGESAGFAARANSRRVN</sequence>
<evidence type="ECO:0000313" key="6">
    <source>
        <dbReference type="EMBL" id="BAK33672.1"/>
    </source>
</evidence>
<name>F5XKY4_MICPN</name>
<dbReference type="PANTHER" id="PTHR10961:SF7">
    <property type="entry name" value="FAD DEPENDENT OXIDOREDUCTASE DOMAIN-CONTAINING PROTEIN"/>
    <property type="match status" value="1"/>
</dbReference>
<dbReference type="RefSeq" id="WP_013861561.1">
    <property type="nucleotide sequence ID" value="NC_015635.1"/>
</dbReference>
<protein>
    <submittedName>
        <fullName evidence="6">Oxidoreductase</fullName>
    </submittedName>
</protein>
<evidence type="ECO:0000256" key="4">
    <source>
        <dbReference type="ARBA" id="ARBA00023002"/>
    </source>
</evidence>
<keyword evidence="4" id="KW-0560">Oxidoreductase</keyword>
<dbReference type="InterPro" id="IPR045170">
    <property type="entry name" value="MTOX"/>
</dbReference>
<evidence type="ECO:0000313" key="7">
    <source>
        <dbReference type="Proteomes" id="UP000007947"/>
    </source>
</evidence>
<dbReference type="GO" id="GO:0050660">
    <property type="term" value="F:flavin adenine dinucleotide binding"/>
    <property type="evidence" value="ECO:0007669"/>
    <property type="project" value="InterPro"/>
</dbReference>
<dbReference type="HOGENOM" id="CLU_007884_2_2_11"/>
<feature type="domain" description="FAD dependent oxidoreductase" evidence="5">
    <location>
        <begin position="7"/>
        <end position="357"/>
    </location>
</feature>
<dbReference type="Gene3D" id="3.30.9.10">
    <property type="entry name" value="D-Amino Acid Oxidase, subunit A, domain 2"/>
    <property type="match status" value="1"/>
</dbReference>
<dbReference type="Gene3D" id="3.50.50.60">
    <property type="entry name" value="FAD/NAD(P)-binding domain"/>
    <property type="match status" value="1"/>
</dbReference>
<dbReference type="GO" id="GO:0008115">
    <property type="term" value="F:sarcosine oxidase activity"/>
    <property type="evidence" value="ECO:0007669"/>
    <property type="project" value="TreeGrafter"/>
</dbReference>
<dbReference type="Pfam" id="PF01266">
    <property type="entry name" value="DAO"/>
    <property type="match status" value="1"/>
</dbReference>
<dbReference type="Proteomes" id="UP000007947">
    <property type="component" value="Chromosome"/>
</dbReference>
<evidence type="ECO:0000259" key="5">
    <source>
        <dbReference type="Pfam" id="PF01266"/>
    </source>
</evidence>
<gene>
    <name evidence="6" type="ordered locus">MLP_06580</name>
</gene>
<accession>F5XKY4</accession>
<organism evidence="6 7">
    <name type="scientific">Microlunatus phosphovorus (strain ATCC 700054 / DSM 10555 / JCM 9379 / NBRC 101784 / NCIMB 13414 / VKM Ac-1990 / NM-1)</name>
    <dbReference type="NCBI Taxonomy" id="1032480"/>
    <lineage>
        <taxon>Bacteria</taxon>
        <taxon>Bacillati</taxon>
        <taxon>Actinomycetota</taxon>
        <taxon>Actinomycetes</taxon>
        <taxon>Propionibacteriales</taxon>
        <taxon>Propionibacteriaceae</taxon>
        <taxon>Microlunatus</taxon>
    </lineage>
</organism>
<dbReference type="SUPFAM" id="SSF51905">
    <property type="entry name" value="FAD/NAD(P)-binding domain"/>
    <property type="match status" value="1"/>
</dbReference>
<dbReference type="AlphaFoldDB" id="F5XKY4"/>
<dbReference type="InterPro" id="IPR036188">
    <property type="entry name" value="FAD/NAD-bd_sf"/>
</dbReference>
<keyword evidence="3" id="KW-0274">FAD</keyword>
<dbReference type="OrthoDB" id="9806452at2"/>
<dbReference type="EMBL" id="AP012204">
    <property type="protein sequence ID" value="BAK33672.1"/>
    <property type="molecule type" value="Genomic_DNA"/>
</dbReference>
<dbReference type="KEGG" id="mph:MLP_06580"/>
<comment type="cofactor">
    <cofactor evidence="1">
        <name>FAD</name>
        <dbReference type="ChEBI" id="CHEBI:57692"/>
    </cofactor>
</comment>
<keyword evidence="2" id="KW-0285">Flavoprotein</keyword>